<dbReference type="EMBL" id="RPFW01000011">
    <property type="protein sequence ID" value="TVY99851.1"/>
    <property type="molecule type" value="Genomic_DNA"/>
</dbReference>
<evidence type="ECO:0008006" key="4">
    <source>
        <dbReference type="Google" id="ProtNLM"/>
    </source>
</evidence>
<comment type="caution">
    <text evidence="2">The sequence shown here is derived from an EMBL/GenBank/DDBJ whole genome shotgun (WGS) entry which is preliminary data.</text>
</comment>
<accession>A0A6P2BLN8</accession>
<dbReference type="Proteomes" id="UP000460272">
    <property type="component" value="Unassembled WGS sequence"/>
</dbReference>
<sequence>METPGSAPSPQAAPDTTALDAPVTLDAPRRVSGPVWRFLIEPRWLGWHAFTVLAIWGMLWLGDWQLHRAMAGNGLSWAYTFEWPLFAGFGIVFWARTVRDEFRLRRGVMPAAGDASAAAASAIALPEGIGTRQIERPGDDADDGDLASYNAYLAKLHSEVKGSGKRRSFW</sequence>
<keyword evidence="3" id="KW-1185">Reference proteome</keyword>
<keyword evidence="1" id="KW-1133">Transmembrane helix</keyword>
<dbReference type="OrthoDB" id="9807214at2"/>
<reference evidence="2 3" key="1">
    <citation type="submission" date="2018-11" db="EMBL/GenBank/DDBJ databases">
        <title>Trebonia kvetii gen.nov., sp.nov., a novel acidophilic actinobacterium, and proposal of the new actinobacterial family Treboniaceae fam. nov.</title>
        <authorList>
            <person name="Rapoport D."/>
            <person name="Sagova-Mareckova M."/>
            <person name="Sedlacek I."/>
            <person name="Provaznik J."/>
            <person name="Kralova S."/>
            <person name="Pavlinic D."/>
            <person name="Benes V."/>
            <person name="Kopecky J."/>
        </authorList>
    </citation>
    <scope>NUCLEOTIDE SEQUENCE [LARGE SCALE GENOMIC DNA]</scope>
    <source>
        <strain evidence="2 3">15Tr583</strain>
    </source>
</reference>
<protein>
    <recommendedName>
        <fullName evidence="4">DNA-binding transcriptional regulator of glucitol operon</fullName>
    </recommendedName>
</protein>
<evidence type="ECO:0000313" key="3">
    <source>
        <dbReference type="Proteomes" id="UP000460272"/>
    </source>
</evidence>
<name>A0A6P2BLN8_9ACTN</name>
<proteinExistence type="predicted"/>
<keyword evidence="1" id="KW-0812">Transmembrane</keyword>
<dbReference type="AlphaFoldDB" id="A0A6P2BLN8"/>
<feature type="transmembrane region" description="Helical" evidence="1">
    <location>
        <begin position="44"/>
        <end position="62"/>
    </location>
</feature>
<gene>
    <name evidence="2" type="ORF">EAS64_40100</name>
</gene>
<evidence type="ECO:0000256" key="1">
    <source>
        <dbReference type="SAM" id="Phobius"/>
    </source>
</evidence>
<keyword evidence="1" id="KW-0472">Membrane</keyword>
<feature type="transmembrane region" description="Helical" evidence="1">
    <location>
        <begin position="74"/>
        <end position="95"/>
    </location>
</feature>
<evidence type="ECO:0000313" key="2">
    <source>
        <dbReference type="EMBL" id="TVY99851.1"/>
    </source>
</evidence>
<dbReference type="RefSeq" id="WP_145861959.1">
    <property type="nucleotide sequence ID" value="NZ_RPFW01000011.1"/>
</dbReference>
<organism evidence="2 3">
    <name type="scientific">Trebonia kvetii</name>
    <dbReference type="NCBI Taxonomy" id="2480626"/>
    <lineage>
        <taxon>Bacteria</taxon>
        <taxon>Bacillati</taxon>
        <taxon>Actinomycetota</taxon>
        <taxon>Actinomycetes</taxon>
        <taxon>Streptosporangiales</taxon>
        <taxon>Treboniaceae</taxon>
        <taxon>Trebonia</taxon>
    </lineage>
</organism>